<dbReference type="SUPFAM" id="SSF53092">
    <property type="entry name" value="Creatinase/prolidase N-terminal domain"/>
    <property type="match status" value="1"/>
</dbReference>
<sequence length="384" mass="42663">MKINLFLCLLTYLFKVCYNKIDYFMKEGRTMSRVEKLRSAMKNEGIDGFLITSPYNLRYLTNFTGTSGLAVITLTNAYFVTDFRYTEQAAKQAQEYKIVKNTGPIFDEVAQLCQKDGIKSLGFEEAFVSFAQYGQLEDLIETSELVPISGMIEELREMKEDHEVETVRKACEIADKGIEHIWNTIKPGMTEIEVANQLDFYMRSLGATCVSFDTIVASGLRSAMPHGVASEKVIEKGDLITIDFGCYYDGYVSDETRTFAVGDPGQKLKDIYQIVLEANLKVIDAAKPGMSGIELDAIARDHIASFGYGEAFGHSTGHGIGLEIHEGPNVSFRADKRFVPGNIITDEPGIYLPGIGGVRIEDDLLITSTGNEVLTKSSKEFMIL</sequence>
<dbReference type="MEROPS" id="M24.008"/>
<gene>
    <name evidence="8" type="primary">pepQ</name>
    <name evidence="8" type="ORF">HMPREF9088_0103</name>
</gene>
<protein>
    <submittedName>
        <fullName evidence="8">Creatinase</fullName>
        <ecNumber evidence="8">3.4.13.9</ecNumber>
    </submittedName>
</protein>
<dbReference type="EMBL" id="AEPV01000003">
    <property type="protein sequence ID" value="EFU75055.1"/>
    <property type="molecule type" value="Genomic_DNA"/>
</dbReference>
<feature type="domain" description="Peptidase M24" evidence="6">
    <location>
        <begin position="166"/>
        <end position="367"/>
    </location>
</feature>
<dbReference type="Pfam" id="PF01321">
    <property type="entry name" value="Creatinase_N"/>
    <property type="match status" value="1"/>
</dbReference>
<evidence type="ECO:0000313" key="8">
    <source>
        <dbReference type="EMBL" id="EFU75055.1"/>
    </source>
</evidence>
<keyword evidence="4 8" id="KW-0378">Hydrolase</keyword>
<comment type="similarity">
    <text evidence="2 5">Belongs to the peptidase M24B family.</text>
</comment>
<dbReference type="GO" id="GO:0102009">
    <property type="term" value="F:proline dipeptidase activity"/>
    <property type="evidence" value="ECO:0007669"/>
    <property type="project" value="UniProtKB-EC"/>
</dbReference>
<dbReference type="eggNOG" id="COG0006">
    <property type="taxonomic scope" value="Bacteria"/>
</dbReference>
<dbReference type="Proteomes" id="UP000010296">
    <property type="component" value="Unassembled WGS sequence"/>
</dbReference>
<dbReference type="Pfam" id="PF00557">
    <property type="entry name" value="Peptidase_M24"/>
    <property type="match status" value="1"/>
</dbReference>
<reference evidence="8 9" key="1">
    <citation type="submission" date="2010-12" db="EMBL/GenBank/DDBJ databases">
        <authorList>
            <person name="Muzny D."/>
            <person name="Qin X."/>
            <person name="Deng J."/>
            <person name="Jiang H."/>
            <person name="Liu Y."/>
            <person name="Qu J."/>
            <person name="Song X.-Z."/>
            <person name="Zhang L."/>
            <person name="Thornton R."/>
            <person name="Coyle M."/>
            <person name="Francisco L."/>
            <person name="Jackson L."/>
            <person name="Javaid M."/>
            <person name="Korchina V."/>
            <person name="Kovar C."/>
            <person name="Mata R."/>
            <person name="Mathew T."/>
            <person name="Ngo R."/>
            <person name="Nguyen L."/>
            <person name="Nguyen N."/>
            <person name="Okwuonu G."/>
            <person name="Ongeri F."/>
            <person name="Pham C."/>
            <person name="Simmons D."/>
            <person name="Wilczek-Boney K."/>
            <person name="Hale W."/>
            <person name="Jakkamsetti A."/>
            <person name="Pham P."/>
            <person name="Ruth R."/>
            <person name="San Lucas F."/>
            <person name="Warren J."/>
            <person name="Zhang J."/>
            <person name="Zhao Z."/>
            <person name="Zhou C."/>
            <person name="Zhu D."/>
            <person name="Lee S."/>
            <person name="Bess C."/>
            <person name="Blankenburg K."/>
            <person name="Forbes L."/>
            <person name="Fu Q."/>
            <person name="Gubbala S."/>
            <person name="Hirani K."/>
            <person name="Jayaseelan J.C."/>
            <person name="Lara F."/>
            <person name="Munidasa M."/>
            <person name="Palculict T."/>
            <person name="Patil S."/>
            <person name="Pu L.-L."/>
            <person name="Saada N."/>
            <person name="Tang L."/>
            <person name="Weissenberger G."/>
            <person name="Zhu Y."/>
            <person name="Hemphill L."/>
            <person name="Shang Y."/>
            <person name="Youmans B."/>
            <person name="Ayvaz T."/>
            <person name="Ross M."/>
            <person name="Santibanez J."/>
            <person name="Aqrawi P."/>
            <person name="Gross S."/>
            <person name="Joshi V."/>
            <person name="Fowler G."/>
            <person name="Nazareth L."/>
            <person name="Reid J."/>
            <person name="Worley K."/>
            <person name="Petrosino J."/>
            <person name="Highlander S."/>
            <person name="Gibbs R."/>
        </authorList>
    </citation>
    <scope>NUCLEOTIDE SEQUENCE [LARGE SCALE GENOMIC DNA]</scope>
    <source>
        <strain evidence="9">DSM 15952 / CCUG 50447 / LMG 22039 / TP 1.5</strain>
    </source>
</reference>
<dbReference type="Gene3D" id="3.90.230.10">
    <property type="entry name" value="Creatinase/methionine aminopeptidase superfamily"/>
    <property type="match status" value="1"/>
</dbReference>
<name>E6LCL3_ENTI1</name>
<comment type="cofactor">
    <cofactor evidence="1">
        <name>Mn(2+)</name>
        <dbReference type="ChEBI" id="CHEBI:29035"/>
    </cofactor>
</comment>
<feature type="domain" description="Creatinase N-terminal" evidence="7">
    <location>
        <begin position="33"/>
        <end position="157"/>
    </location>
</feature>
<dbReference type="PANTHER" id="PTHR46112">
    <property type="entry name" value="AMINOPEPTIDASE"/>
    <property type="match status" value="1"/>
</dbReference>
<evidence type="ECO:0000256" key="5">
    <source>
        <dbReference type="RuleBase" id="RU000590"/>
    </source>
</evidence>
<accession>E6LCL3</accession>
<evidence type="ECO:0000259" key="6">
    <source>
        <dbReference type="Pfam" id="PF00557"/>
    </source>
</evidence>
<dbReference type="GO" id="GO:0046872">
    <property type="term" value="F:metal ion binding"/>
    <property type="evidence" value="ECO:0007669"/>
    <property type="project" value="UniProtKB-KW"/>
</dbReference>
<dbReference type="PANTHER" id="PTHR46112:SF3">
    <property type="entry name" value="AMINOPEPTIDASE YPDF"/>
    <property type="match status" value="1"/>
</dbReference>
<evidence type="ECO:0000256" key="2">
    <source>
        <dbReference type="ARBA" id="ARBA00008766"/>
    </source>
</evidence>
<keyword evidence="8" id="KW-0645">Protease</keyword>
<dbReference type="InterPro" id="IPR000587">
    <property type="entry name" value="Creatinase_N"/>
</dbReference>
<keyword evidence="8" id="KW-0224">Dipeptidase</keyword>
<dbReference type="PROSITE" id="PS00491">
    <property type="entry name" value="PROLINE_PEPTIDASE"/>
    <property type="match status" value="1"/>
</dbReference>
<evidence type="ECO:0000256" key="4">
    <source>
        <dbReference type="ARBA" id="ARBA00022801"/>
    </source>
</evidence>
<keyword evidence="3 5" id="KW-0479">Metal-binding</keyword>
<evidence type="ECO:0000256" key="1">
    <source>
        <dbReference type="ARBA" id="ARBA00001936"/>
    </source>
</evidence>
<dbReference type="InterPro" id="IPR001131">
    <property type="entry name" value="Peptidase_M24B_aminopep-P_CS"/>
</dbReference>
<dbReference type="FunFam" id="3.90.230.10:FF:000014">
    <property type="entry name" value="Aminopeptidase P family protein"/>
    <property type="match status" value="1"/>
</dbReference>
<dbReference type="SUPFAM" id="SSF55920">
    <property type="entry name" value="Creatinase/aminopeptidase"/>
    <property type="match status" value="1"/>
</dbReference>
<dbReference type="AlphaFoldDB" id="E6LCL3"/>
<dbReference type="STRING" id="888064.HMPREF9088_0103"/>
<comment type="caution">
    <text evidence="8">The sequence shown here is derived from an EMBL/GenBank/DDBJ whole genome shotgun (WGS) entry which is preliminary data.</text>
</comment>
<evidence type="ECO:0000256" key="3">
    <source>
        <dbReference type="ARBA" id="ARBA00022723"/>
    </source>
</evidence>
<dbReference type="InterPro" id="IPR000994">
    <property type="entry name" value="Pept_M24"/>
</dbReference>
<dbReference type="EC" id="3.4.13.9" evidence="8"/>
<evidence type="ECO:0000313" key="9">
    <source>
        <dbReference type="Proteomes" id="UP000010296"/>
    </source>
</evidence>
<proteinExistence type="inferred from homology"/>
<dbReference type="Gene3D" id="3.40.350.10">
    <property type="entry name" value="Creatinase/prolidase N-terminal domain"/>
    <property type="match status" value="1"/>
</dbReference>
<dbReference type="InterPro" id="IPR036005">
    <property type="entry name" value="Creatinase/aminopeptidase-like"/>
</dbReference>
<organism evidence="8 9">
    <name type="scientific">Enterococcus italicus (strain DSM 15952 / CCUG 50447 / LMG 22039 / TP 1.5)</name>
    <dbReference type="NCBI Taxonomy" id="888064"/>
    <lineage>
        <taxon>Bacteria</taxon>
        <taxon>Bacillati</taxon>
        <taxon>Bacillota</taxon>
        <taxon>Bacilli</taxon>
        <taxon>Lactobacillales</taxon>
        <taxon>Enterococcaceae</taxon>
        <taxon>Enterococcus</taxon>
    </lineage>
</organism>
<dbReference type="HOGENOM" id="CLU_017266_4_0_9"/>
<dbReference type="CDD" id="cd01092">
    <property type="entry name" value="APP-like"/>
    <property type="match status" value="1"/>
</dbReference>
<evidence type="ECO:0000259" key="7">
    <source>
        <dbReference type="Pfam" id="PF01321"/>
    </source>
</evidence>
<dbReference type="InterPro" id="IPR029149">
    <property type="entry name" value="Creatin/AminoP/Spt16_N"/>
</dbReference>
<keyword evidence="9" id="KW-1185">Reference proteome</keyword>
<dbReference type="InterPro" id="IPR050659">
    <property type="entry name" value="Peptidase_M24B"/>
</dbReference>